<keyword evidence="8" id="KW-1185">Reference proteome</keyword>
<dbReference type="PANTHER" id="PTHR45625:SF4">
    <property type="entry name" value="PEPTIDYLPROLYL ISOMERASE DOMAIN AND WD REPEAT-CONTAINING PROTEIN 1"/>
    <property type="match status" value="1"/>
</dbReference>
<protein>
    <recommendedName>
        <fullName evidence="5">Peptidyl-prolyl cis-trans isomerase</fullName>
        <shortName evidence="5">PPIase</shortName>
        <ecNumber evidence="5">5.2.1.8</ecNumber>
    </recommendedName>
</protein>
<dbReference type="PANTHER" id="PTHR45625">
    <property type="entry name" value="PEPTIDYL-PROLYL CIS-TRANS ISOMERASE-RELATED"/>
    <property type="match status" value="1"/>
</dbReference>
<dbReference type="InterPro" id="IPR029000">
    <property type="entry name" value="Cyclophilin-like_dom_sf"/>
</dbReference>
<dbReference type="Pfam" id="PF00160">
    <property type="entry name" value="Pro_isomerase"/>
    <property type="match status" value="1"/>
</dbReference>
<accession>S0KVZ5</accession>
<sequence>MIKKRILGVALLFSVALFIAGCNTNTTSTTSSSTKKTTETSAKVDVNKLDLPQLDPEIKPNEDLVELQTDKGNIKMKLFPDIAPKAVENFITHAKKGYYDGLTFHRVINDFMIQGGDPKGDGTGGESIWGEGFAAEPSNQLYHIRGALAMAQSQQPNSIGSQFYIVQNKDDMSDGLLKGWVPDKIIDAYKKGGYPSLDGSYTVFGQVIEGMDVVDKIAAVKTDTNDKPETPVKIKTIKILQEAKS</sequence>
<organism evidence="7 8">
    <name type="scientific">Enterococcus dispar ATCC 51266</name>
    <dbReference type="NCBI Taxonomy" id="1139219"/>
    <lineage>
        <taxon>Bacteria</taxon>
        <taxon>Bacillati</taxon>
        <taxon>Bacillota</taxon>
        <taxon>Bacilli</taxon>
        <taxon>Lactobacillales</taxon>
        <taxon>Enterococcaceae</taxon>
        <taxon>Enterococcus</taxon>
    </lineage>
</organism>
<dbReference type="HOGENOM" id="CLU_012062_16_0_9"/>
<evidence type="ECO:0000256" key="2">
    <source>
        <dbReference type="ARBA" id="ARBA00002388"/>
    </source>
</evidence>
<evidence type="ECO:0000256" key="5">
    <source>
        <dbReference type="RuleBase" id="RU363019"/>
    </source>
</evidence>
<comment type="function">
    <text evidence="2 5">PPIases accelerate the folding of proteins. It catalyzes the cis-trans isomerization of proline imidic peptide bonds in oligopeptides.</text>
</comment>
<dbReference type="PROSITE" id="PS50072">
    <property type="entry name" value="CSA_PPIASE_2"/>
    <property type="match status" value="1"/>
</dbReference>
<dbReference type="InterPro" id="IPR020892">
    <property type="entry name" value="Cyclophilin-type_PPIase_CS"/>
</dbReference>
<dbReference type="Gene3D" id="2.40.100.10">
    <property type="entry name" value="Cyclophilin-like"/>
    <property type="match status" value="1"/>
</dbReference>
<dbReference type="EMBL" id="AHYR01000003">
    <property type="protein sequence ID" value="EOT43346.1"/>
    <property type="molecule type" value="Genomic_DNA"/>
</dbReference>
<keyword evidence="4 5" id="KW-0413">Isomerase</keyword>
<dbReference type="CDD" id="cd00317">
    <property type="entry name" value="cyclophilin"/>
    <property type="match status" value="1"/>
</dbReference>
<evidence type="ECO:0000256" key="1">
    <source>
        <dbReference type="ARBA" id="ARBA00000971"/>
    </source>
</evidence>
<evidence type="ECO:0000313" key="7">
    <source>
        <dbReference type="EMBL" id="EOT43346.1"/>
    </source>
</evidence>
<dbReference type="EC" id="5.2.1.8" evidence="5"/>
<dbReference type="PRINTS" id="PR00153">
    <property type="entry name" value="CSAPPISMRASE"/>
</dbReference>
<dbReference type="PROSITE" id="PS51257">
    <property type="entry name" value="PROKAR_LIPOPROTEIN"/>
    <property type="match status" value="1"/>
</dbReference>
<dbReference type="STRING" id="44009.RV01_GL000174"/>
<dbReference type="GO" id="GO:0003755">
    <property type="term" value="F:peptidyl-prolyl cis-trans isomerase activity"/>
    <property type="evidence" value="ECO:0007669"/>
    <property type="project" value="UniProtKB-UniRule"/>
</dbReference>
<dbReference type="AlphaFoldDB" id="S0KVZ5"/>
<feature type="signal peptide" evidence="5">
    <location>
        <begin position="1"/>
        <end position="20"/>
    </location>
</feature>
<gene>
    <name evidence="7" type="ORF">OMK_00701</name>
</gene>
<dbReference type="InterPro" id="IPR002130">
    <property type="entry name" value="Cyclophilin-type_PPIase_dom"/>
</dbReference>
<evidence type="ECO:0000313" key="8">
    <source>
        <dbReference type="Proteomes" id="UP000014127"/>
    </source>
</evidence>
<keyword evidence="5" id="KW-0732">Signal</keyword>
<evidence type="ECO:0000256" key="3">
    <source>
        <dbReference type="ARBA" id="ARBA00023110"/>
    </source>
</evidence>
<dbReference type="Proteomes" id="UP000014127">
    <property type="component" value="Unassembled WGS sequence"/>
</dbReference>
<proteinExistence type="inferred from homology"/>
<name>S0KVZ5_9ENTE</name>
<evidence type="ECO:0000256" key="4">
    <source>
        <dbReference type="ARBA" id="ARBA00023235"/>
    </source>
</evidence>
<dbReference type="SUPFAM" id="SSF50891">
    <property type="entry name" value="Cyclophilin-like"/>
    <property type="match status" value="1"/>
</dbReference>
<dbReference type="GO" id="GO:0006457">
    <property type="term" value="P:protein folding"/>
    <property type="evidence" value="ECO:0007669"/>
    <property type="project" value="InterPro"/>
</dbReference>
<dbReference type="InterPro" id="IPR044666">
    <property type="entry name" value="Cyclophilin_A-like"/>
</dbReference>
<dbReference type="OrthoDB" id="9807797at2"/>
<dbReference type="RefSeq" id="WP_016171884.1">
    <property type="nucleotide sequence ID" value="NZ_ASWK01000001.1"/>
</dbReference>
<comment type="catalytic activity">
    <reaction evidence="1 5">
        <text>[protein]-peptidylproline (omega=180) = [protein]-peptidylproline (omega=0)</text>
        <dbReference type="Rhea" id="RHEA:16237"/>
        <dbReference type="Rhea" id="RHEA-COMP:10747"/>
        <dbReference type="Rhea" id="RHEA-COMP:10748"/>
        <dbReference type="ChEBI" id="CHEBI:83833"/>
        <dbReference type="ChEBI" id="CHEBI:83834"/>
        <dbReference type="EC" id="5.2.1.8"/>
    </reaction>
</comment>
<feature type="chain" id="PRO_5039762817" description="Peptidyl-prolyl cis-trans isomerase" evidence="5">
    <location>
        <begin position="21"/>
        <end position="245"/>
    </location>
</feature>
<comment type="similarity">
    <text evidence="5">Belongs to the cyclophilin-type PPIase family.</text>
</comment>
<dbReference type="PATRIC" id="fig|1139219.3.peg.667"/>
<dbReference type="PROSITE" id="PS00170">
    <property type="entry name" value="CSA_PPIASE_1"/>
    <property type="match status" value="1"/>
</dbReference>
<keyword evidence="3 5" id="KW-0697">Rotamase</keyword>
<feature type="domain" description="PPIase cyclophilin-type" evidence="6">
    <location>
        <begin position="61"/>
        <end position="239"/>
    </location>
</feature>
<evidence type="ECO:0000259" key="6">
    <source>
        <dbReference type="PROSITE" id="PS50072"/>
    </source>
</evidence>
<comment type="caution">
    <text evidence="7">The sequence shown here is derived from an EMBL/GenBank/DDBJ whole genome shotgun (WGS) entry which is preliminary data.</text>
</comment>
<dbReference type="eggNOG" id="COG0652">
    <property type="taxonomic scope" value="Bacteria"/>
</dbReference>
<reference evidence="7 8" key="1">
    <citation type="submission" date="2013-03" db="EMBL/GenBank/DDBJ databases">
        <title>The Genome Sequence of Enterococcus dispar ATCC_51266 (Illumina only assembly).</title>
        <authorList>
            <consortium name="The Broad Institute Genomics Platform"/>
            <consortium name="The Broad Institute Genome Sequencing Center for Infectious Disease"/>
            <person name="Earl A."/>
            <person name="Russ C."/>
            <person name="Gilmore M."/>
            <person name="Surin D."/>
            <person name="Walker B."/>
            <person name="Young S."/>
            <person name="Zeng Q."/>
            <person name="Gargeya S."/>
            <person name="Fitzgerald M."/>
            <person name="Haas B."/>
            <person name="Abouelleil A."/>
            <person name="Allen A.W."/>
            <person name="Alvarado L."/>
            <person name="Arachchi H.M."/>
            <person name="Berlin A.M."/>
            <person name="Chapman S.B."/>
            <person name="Gainer-Dewar J."/>
            <person name="Goldberg J."/>
            <person name="Griggs A."/>
            <person name="Gujja S."/>
            <person name="Hansen M."/>
            <person name="Howarth C."/>
            <person name="Imamovic A."/>
            <person name="Ireland A."/>
            <person name="Larimer J."/>
            <person name="McCowan C."/>
            <person name="Murphy C."/>
            <person name="Pearson M."/>
            <person name="Poon T.W."/>
            <person name="Priest M."/>
            <person name="Roberts A."/>
            <person name="Saif S."/>
            <person name="Shea T."/>
            <person name="Sisk P."/>
            <person name="Sykes S."/>
            <person name="Wortman J."/>
            <person name="Nusbaum C."/>
            <person name="Birren B."/>
        </authorList>
    </citation>
    <scope>NUCLEOTIDE SEQUENCE [LARGE SCALE GENOMIC DNA]</scope>
    <source>
        <strain evidence="7 8">ATCC 51266</strain>
    </source>
</reference>